<reference evidence="3" key="1">
    <citation type="submission" date="2016-01" db="EMBL/GenBank/DDBJ databases">
        <authorList>
            <person name="Mitreva M."/>
            <person name="Pepin K.H."/>
            <person name="Mihindukulasuriya K.A."/>
            <person name="Fulton R."/>
            <person name="Fronick C."/>
            <person name="O'Laughlin M."/>
            <person name="Miner T."/>
            <person name="Herter B."/>
            <person name="Rosa B.A."/>
            <person name="Cordes M."/>
            <person name="Tomlinson C."/>
            <person name="Wollam A."/>
            <person name="Palsikar V.B."/>
            <person name="Mardis E.R."/>
            <person name="Wilson R.K."/>
        </authorList>
    </citation>
    <scope>NUCLEOTIDE SEQUENCE [LARGE SCALE GENOMIC DNA]</scope>
    <source>
        <strain evidence="3">DNF00729</strain>
    </source>
</reference>
<keyword evidence="3" id="KW-1185">Reference proteome</keyword>
<organism evidence="2 3">
    <name type="scientific">Aedoeadaptatus coxii</name>
    <dbReference type="NCBI Taxonomy" id="755172"/>
    <lineage>
        <taxon>Bacteria</taxon>
        <taxon>Bacillati</taxon>
        <taxon>Bacillota</taxon>
        <taxon>Tissierellia</taxon>
        <taxon>Tissierellales</taxon>
        <taxon>Peptoniphilaceae</taxon>
        <taxon>Aedoeadaptatus</taxon>
    </lineage>
</organism>
<feature type="compositionally biased region" description="Basic and acidic residues" evidence="1">
    <location>
        <begin position="25"/>
        <end position="38"/>
    </location>
</feature>
<gene>
    <name evidence="2" type="ORF">HMPREF1863_01101</name>
</gene>
<evidence type="ECO:0000313" key="2">
    <source>
        <dbReference type="EMBL" id="KXB66284.1"/>
    </source>
</evidence>
<dbReference type="AlphaFoldDB" id="A0A134AF42"/>
<evidence type="ECO:0000256" key="1">
    <source>
        <dbReference type="SAM" id="MobiDB-lite"/>
    </source>
</evidence>
<name>A0A134AF42_9FIRM</name>
<dbReference type="EMBL" id="LSDG01000032">
    <property type="protein sequence ID" value="KXB66284.1"/>
    <property type="molecule type" value="Genomic_DNA"/>
</dbReference>
<dbReference type="PATRIC" id="fig|755172.3.peg.1061"/>
<evidence type="ECO:0000313" key="3">
    <source>
        <dbReference type="Proteomes" id="UP000070442"/>
    </source>
</evidence>
<comment type="caution">
    <text evidence="2">The sequence shown here is derived from an EMBL/GenBank/DDBJ whole genome shotgun (WGS) entry which is preliminary data.</text>
</comment>
<proteinExistence type="predicted"/>
<accession>A0A134AF42</accession>
<dbReference type="Proteomes" id="UP000070442">
    <property type="component" value="Unassembled WGS sequence"/>
</dbReference>
<sequence length="50" mass="5559">MINLPAHAGVILVLGCNDLDDLKPTRTRGGDPHKERLTKFFGETYPHTRG</sequence>
<feature type="region of interest" description="Disordered" evidence="1">
    <location>
        <begin position="25"/>
        <end position="50"/>
    </location>
</feature>
<protein>
    <submittedName>
        <fullName evidence="2">Uncharacterized protein</fullName>
    </submittedName>
</protein>